<dbReference type="Proteomes" id="UP000008177">
    <property type="component" value="Unplaced contigs"/>
</dbReference>
<name>G2YWK6_BOTF4</name>
<protein>
    <submittedName>
        <fullName evidence="2">Uncharacterized protein</fullName>
    </submittedName>
</protein>
<evidence type="ECO:0000313" key="2">
    <source>
        <dbReference type="EMBL" id="CCD56004.1"/>
    </source>
</evidence>
<sequence>MNIHESGKTSSEYLNRVEILGLDRLHLTIVDLPELIHSETKQQSALDIEMVQSIVQSYMKEPQSNILGVNTHDKDPDLSLSSARQ</sequence>
<proteinExistence type="predicted"/>
<dbReference type="Gene3D" id="3.40.50.300">
    <property type="entry name" value="P-loop containing nucleotide triphosphate hydrolases"/>
    <property type="match status" value="1"/>
</dbReference>
<accession>G2YWK6</accession>
<dbReference type="AlphaFoldDB" id="G2YWK6"/>
<gene>
    <name evidence="2" type="ORF">BofuT4_uP151360.1</name>
</gene>
<dbReference type="InterPro" id="IPR027417">
    <property type="entry name" value="P-loop_NTPase"/>
</dbReference>
<evidence type="ECO:0000256" key="1">
    <source>
        <dbReference type="SAM" id="MobiDB-lite"/>
    </source>
</evidence>
<feature type="region of interest" description="Disordered" evidence="1">
    <location>
        <begin position="64"/>
        <end position="85"/>
    </location>
</feature>
<dbReference type="STRING" id="999810.G2YWK6"/>
<dbReference type="InParanoid" id="G2YWK6"/>
<reference evidence="3" key="1">
    <citation type="journal article" date="2011" name="PLoS Genet.">
        <title>Genomic analysis of the necrotrophic fungal pathogens Sclerotinia sclerotiorum and Botrytis cinerea.</title>
        <authorList>
            <person name="Amselem J."/>
            <person name="Cuomo C.A."/>
            <person name="van Kan J.A."/>
            <person name="Viaud M."/>
            <person name="Benito E.P."/>
            <person name="Couloux A."/>
            <person name="Coutinho P.M."/>
            <person name="de Vries R.P."/>
            <person name="Dyer P.S."/>
            <person name="Fillinger S."/>
            <person name="Fournier E."/>
            <person name="Gout L."/>
            <person name="Hahn M."/>
            <person name="Kohn L."/>
            <person name="Lapalu N."/>
            <person name="Plummer K.M."/>
            <person name="Pradier J.M."/>
            <person name="Quevillon E."/>
            <person name="Sharon A."/>
            <person name="Simon A."/>
            <person name="ten Have A."/>
            <person name="Tudzynski B."/>
            <person name="Tudzynski P."/>
            <person name="Wincker P."/>
            <person name="Andrew M."/>
            <person name="Anthouard V."/>
            <person name="Beever R.E."/>
            <person name="Beffa R."/>
            <person name="Benoit I."/>
            <person name="Bouzid O."/>
            <person name="Brault B."/>
            <person name="Chen Z."/>
            <person name="Choquer M."/>
            <person name="Collemare J."/>
            <person name="Cotton P."/>
            <person name="Danchin E.G."/>
            <person name="Da Silva C."/>
            <person name="Gautier A."/>
            <person name="Giraud C."/>
            <person name="Giraud T."/>
            <person name="Gonzalez C."/>
            <person name="Grossetete S."/>
            <person name="Guldener U."/>
            <person name="Henrissat B."/>
            <person name="Howlett B.J."/>
            <person name="Kodira C."/>
            <person name="Kretschmer M."/>
            <person name="Lappartient A."/>
            <person name="Leroch M."/>
            <person name="Levis C."/>
            <person name="Mauceli E."/>
            <person name="Neuveglise C."/>
            <person name="Oeser B."/>
            <person name="Pearson M."/>
            <person name="Poulain J."/>
            <person name="Poussereau N."/>
            <person name="Quesneville H."/>
            <person name="Rascle C."/>
            <person name="Schumacher J."/>
            <person name="Segurens B."/>
            <person name="Sexton A."/>
            <person name="Silva E."/>
            <person name="Sirven C."/>
            <person name="Soanes D.M."/>
            <person name="Talbot N.J."/>
            <person name="Templeton M."/>
            <person name="Yandava C."/>
            <person name="Yarden O."/>
            <person name="Zeng Q."/>
            <person name="Rollins J.A."/>
            <person name="Lebrun M.H."/>
            <person name="Dickman M."/>
        </authorList>
    </citation>
    <scope>NUCLEOTIDE SEQUENCE [LARGE SCALE GENOMIC DNA]</scope>
    <source>
        <strain evidence="3">T4</strain>
    </source>
</reference>
<evidence type="ECO:0000313" key="3">
    <source>
        <dbReference type="Proteomes" id="UP000008177"/>
    </source>
</evidence>
<dbReference type="HOGENOM" id="CLU_2512386_0_0_1"/>
<organism evidence="2 3">
    <name type="scientific">Botryotinia fuckeliana (strain T4)</name>
    <name type="common">Noble rot fungus</name>
    <name type="synonym">Botrytis cinerea</name>
    <dbReference type="NCBI Taxonomy" id="999810"/>
    <lineage>
        <taxon>Eukaryota</taxon>
        <taxon>Fungi</taxon>
        <taxon>Dikarya</taxon>
        <taxon>Ascomycota</taxon>
        <taxon>Pezizomycotina</taxon>
        <taxon>Leotiomycetes</taxon>
        <taxon>Helotiales</taxon>
        <taxon>Sclerotiniaceae</taxon>
        <taxon>Botrytis</taxon>
    </lineage>
</organism>
<dbReference type="EMBL" id="FQ790358">
    <property type="protein sequence ID" value="CCD56004.1"/>
    <property type="molecule type" value="Genomic_DNA"/>
</dbReference>